<accession>A0ABQ6MGT1</accession>
<evidence type="ECO:0000313" key="1">
    <source>
        <dbReference type="EMBL" id="GMI25779.1"/>
    </source>
</evidence>
<evidence type="ECO:0000313" key="2">
    <source>
        <dbReference type="Proteomes" id="UP001165060"/>
    </source>
</evidence>
<name>A0ABQ6MGT1_9STRA</name>
<keyword evidence="2" id="KW-1185">Reference proteome</keyword>
<comment type="caution">
    <text evidence="1">The sequence shown here is derived from an EMBL/GenBank/DDBJ whole genome shotgun (WGS) entry which is preliminary data.</text>
</comment>
<dbReference type="Proteomes" id="UP001165060">
    <property type="component" value="Unassembled WGS sequence"/>
</dbReference>
<protein>
    <submittedName>
        <fullName evidence="1">Uncharacterized protein</fullName>
    </submittedName>
</protein>
<reference evidence="1 2" key="1">
    <citation type="journal article" date="2023" name="Commun. Biol.">
        <title>Genome analysis of Parmales, the sister group of diatoms, reveals the evolutionary specialization of diatoms from phago-mixotrophs to photoautotrophs.</title>
        <authorList>
            <person name="Ban H."/>
            <person name="Sato S."/>
            <person name="Yoshikawa S."/>
            <person name="Yamada K."/>
            <person name="Nakamura Y."/>
            <person name="Ichinomiya M."/>
            <person name="Sato N."/>
            <person name="Blanc-Mathieu R."/>
            <person name="Endo H."/>
            <person name="Kuwata A."/>
            <person name="Ogata H."/>
        </authorList>
    </citation>
    <scope>NUCLEOTIDE SEQUENCE [LARGE SCALE GENOMIC DNA]</scope>
</reference>
<organism evidence="1 2">
    <name type="scientific">Tetraparma gracilis</name>
    <dbReference type="NCBI Taxonomy" id="2962635"/>
    <lineage>
        <taxon>Eukaryota</taxon>
        <taxon>Sar</taxon>
        <taxon>Stramenopiles</taxon>
        <taxon>Ochrophyta</taxon>
        <taxon>Bolidophyceae</taxon>
        <taxon>Parmales</taxon>
        <taxon>Triparmaceae</taxon>
        <taxon>Tetraparma</taxon>
    </lineage>
</organism>
<sequence length="253" mass="27131">LTGTVELSPRPHGCSQITASVNVPVHSDAPPKATMDLKATLRTLRTTRKDGGEVGLELGPGSAVKVNVADFLLENVASVVEQFFGETQHVLEVDEAMLGELAESIEDSIEAGSQATDLYSDRELGVLEEQVQATQHTQWKRKQGTVTNEIGSFYSEGDEWTKHTSTVATSVSRAAAWVACQTYARQNVHQARNGAGVPCVSASVPESRSIFHVVGATPGGSVNYIYIVHYVWTVEESGSLLLAFTSIPADEST</sequence>
<feature type="non-terminal residue" evidence="1">
    <location>
        <position position="253"/>
    </location>
</feature>
<dbReference type="EMBL" id="BRYB01002811">
    <property type="protein sequence ID" value="GMI25779.1"/>
    <property type="molecule type" value="Genomic_DNA"/>
</dbReference>
<feature type="non-terminal residue" evidence="1">
    <location>
        <position position="1"/>
    </location>
</feature>
<proteinExistence type="predicted"/>
<gene>
    <name evidence="1" type="ORF">TeGR_g10633</name>
</gene>